<feature type="repeat" description="TPR" evidence="1">
    <location>
        <begin position="140"/>
        <end position="173"/>
    </location>
</feature>
<sequence length="220" mass="25124">MKFSLPALWVLLLASFTANAQVDCNEMEWSRSGHPWDYYSAEARVPDGNTPQGLVNLVEKHHFNSDVQNLNKGQTSRLPGDMLFILKIIPNHPRVLLTYSRYEKKYTELESFRLNDAHNKPPYSAECLIKRAINVYPQHTETHKVLGIHYFQHGNFQQALQPFKHIEATNPNDIENLYNLGLTYCKLGEIELAKQYAAAAYGAGYPLQGLQSMVTRGCRK</sequence>
<evidence type="ECO:0000256" key="2">
    <source>
        <dbReference type="SAM" id="SignalP"/>
    </source>
</evidence>
<protein>
    <submittedName>
        <fullName evidence="3">Tetratricopeptide repeat protein</fullName>
    </submittedName>
</protein>
<keyword evidence="2" id="KW-0732">Signal</keyword>
<organism evidence="3 4">
    <name type="scientific">Pseudobowmanella zhangzhouensis</name>
    <dbReference type="NCBI Taxonomy" id="1537679"/>
    <lineage>
        <taxon>Bacteria</taxon>
        <taxon>Pseudomonadati</taxon>
        <taxon>Pseudomonadota</taxon>
        <taxon>Gammaproteobacteria</taxon>
        <taxon>Alteromonadales</taxon>
        <taxon>Alteromonadaceae</taxon>
    </lineage>
</organism>
<dbReference type="PROSITE" id="PS50005">
    <property type="entry name" value="TPR"/>
    <property type="match status" value="1"/>
</dbReference>
<gene>
    <name evidence="3" type="ORF">ACFP85_00785</name>
</gene>
<keyword evidence="1" id="KW-0802">TPR repeat</keyword>
<evidence type="ECO:0000256" key="1">
    <source>
        <dbReference type="PROSITE-ProRule" id="PRU00339"/>
    </source>
</evidence>
<feature type="chain" id="PRO_5046400095" evidence="2">
    <location>
        <begin position="21"/>
        <end position="220"/>
    </location>
</feature>
<reference evidence="4" key="1">
    <citation type="journal article" date="2019" name="Int. J. Syst. Evol. Microbiol.">
        <title>The Global Catalogue of Microorganisms (GCM) 10K type strain sequencing project: providing services to taxonomists for standard genome sequencing and annotation.</title>
        <authorList>
            <consortium name="The Broad Institute Genomics Platform"/>
            <consortium name="The Broad Institute Genome Sequencing Center for Infectious Disease"/>
            <person name="Wu L."/>
            <person name="Ma J."/>
        </authorList>
    </citation>
    <scope>NUCLEOTIDE SEQUENCE [LARGE SCALE GENOMIC DNA]</scope>
    <source>
        <strain evidence="4">CGMCC 1.16031</strain>
    </source>
</reference>
<evidence type="ECO:0000313" key="3">
    <source>
        <dbReference type="EMBL" id="MFC6438697.1"/>
    </source>
</evidence>
<dbReference type="EMBL" id="JBHSUS010000001">
    <property type="protein sequence ID" value="MFC6438697.1"/>
    <property type="molecule type" value="Genomic_DNA"/>
</dbReference>
<feature type="signal peptide" evidence="2">
    <location>
        <begin position="1"/>
        <end position="20"/>
    </location>
</feature>
<comment type="caution">
    <text evidence="3">The sequence shown here is derived from an EMBL/GenBank/DDBJ whole genome shotgun (WGS) entry which is preliminary data.</text>
</comment>
<dbReference type="SUPFAM" id="SSF48452">
    <property type="entry name" value="TPR-like"/>
    <property type="match status" value="1"/>
</dbReference>
<accession>A0ABW1XEN4</accession>
<keyword evidence="4" id="KW-1185">Reference proteome</keyword>
<dbReference type="Gene3D" id="1.25.40.10">
    <property type="entry name" value="Tetratricopeptide repeat domain"/>
    <property type="match status" value="1"/>
</dbReference>
<dbReference type="InterPro" id="IPR011990">
    <property type="entry name" value="TPR-like_helical_dom_sf"/>
</dbReference>
<dbReference type="InterPro" id="IPR019734">
    <property type="entry name" value="TPR_rpt"/>
</dbReference>
<name>A0ABW1XEN4_9ALTE</name>
<proteinExistence type="predicted"/>
<dbReference type="RefSeq" id="WP_131259419.1">
    <property type="nucleotide sequence ID" value="NZ_JBHSUS010000001.1"/>
</dbReference>
<evidence type="ECO:0000313" key="4">
    <source>
        <dbReference type="Proteomes" id="UP001596364"/>
    </source>
</evidence>
<dbReference type="Proteomes" id="UP001596364">
    <property type="component" value="Unassembled WGS sequence"/>
</dbReference>